<proteinExistence type="predicted"/>
<keyword evidence="3" id="KW-1185">Reference proteome</keyword>
<reference evidence="2 3" key="1">
    <citation type="submission" date="2015-09" db="EMBL/GenBank/DDBJ databases">
        <title>Draft genome of the scarab beetle Oryctes borbonicus.</title>
        <authorList>
            <person name="Meyer J.M."/>
            <person name="Markov G.V."/>
            <person name="Baskaran P."/>
            <person name="Herrmann M."/>
            <person name="Sommer R.J."/>
            <person name="Roedelsperger C."/>
        </authorList>
    </citation>
    <scope>NUCLEOTIDE SEQUENCE [LARGE SCALE GENOMIC DNA]</scope>
    <source>
        <strain evidence="2">OB123</strain>
        <tissue evidence="2">Whole animal</tissue>
    </source>
</reference>
<evidence type="ECO:0000259" key="1">
    <source>
        <dbReference type="Pfam" id="PF00078"/>
    </source>
</evidence>
<name>A0A0T6BHV4_9SCAR</name>
<gene>
    <name evidence="2" type="ORF">AMK59_1111</name>
</gene>
<dbReference type="PANTHER" id="PTHR33332">
    <property type="entry name" value="REVERSE TRANSCRIPTASE DOMAIN-CONTAINING PROTEIN"/>
    <property type="match status" value="1"/>
</dbReference>
<feature type="domain" description="Reverse transcriptase" evidence="1">
    <location>
        <begin position="3"/>
        <end position="96"/>
    </location>
</feature>
<evidence type="ECO:0000313" key="2">
    <source>
        <dbReference type="EMBL" id="KRT86905.1"/>
    </source>
</evidence>
<organism evidence="2 3">
    <name type="scientific">Oryctes borbonicus</name>
    <dbReference type="NCBI Taxonomy" id="1629725"/>
    <lineage>
        <taxon>Eukaryota</taxon>
        <taxon>Metazoa</taxon>
        <taxon>Ecdysozoa</taxon>
        <taxon>Arthropoda</taxon>
        <taxon>Hexapoda</taxon>
        <taxon>Insecta</taxon>
        <taxon>Pterygota</taxon>
        <taxon>Neoptera</taxon>
        <taxon>Endopterygota</taxon>
        <taxon>Coleoptera</taxon>
        <taxon>Polyphaga</taxon>
        <taxon>Scarabaeiformia</taxon>
        <taxon>Scarabaeidae</taxon>
        <taxon>Dynastinae</taxon>
        <taxon>Oryctes</taxon>
    </lineage>
</organism>
<dbReference type="AlphaFoldDB" id="A0A0T6BHV4"/>
<comment type="caution">
    <text evidence="2">The sequence shown here is derived from an EMBL/GenBank/DDBJ whole genome shotgun (WGS) entry which is preliminary data.</text>
</comment>
<evidence type="ECO:0000313" key="3">
    <source>
        <dbReference type="Proteomes" id="UP000051574"/>
    </source>
</evidence>
<dbReference type="EMBL" id="LJIG01000035">
    <property type="protein sequence ID" value="KRT86905.1"/>
    <property type="molecule type" value="Genomic_DNA"/>
</dbReference>
<protein>
    <recommendedName>
        <fullName evidence="1">Reverse transcriptase domain-containing protein</fullName>
    </recommendedName>
</protein>
<dbReference type="InterPro" id="IPR000477">
    <property type="entry name" value="RT_dom"/>
</dbReference>
<dbReference type="Proteomes" id="UP000051574">
    <property type="component" value="Unassembled WGS sequence"/>
</dbReference>
<dbReference type="OrthoDB" id="426210at2759"/>
<sequence>MFSSGVPQGSNLGPPLLFNIYINDLLSLDCNTLTYADDLKIYSTISSFSDSLSLQRNIGVINDWCCTNKIHLNINKYAVLAFTRSSNAQIFHYNVSSTNVQVLTFLGTFEFYLIPSSRFLHILMP</sequence>
<dbReference type="Pfam" id="PF00078">
    <property type="entry name" value="RVT_1"/>
    <property type="match status" value="1"/>
</dbReference>
<accession>A0A0T6BHV4</accession>